<sequence length="92" mass="10022">MMRRAATLAALLLITTLGACASQPLPLAGGDPPGFFLGLFHGWSCTVALWIGLFTGDRIYAFPNAGWWYDFGFVSGVWTWGLLLINAASERR</sequence>
<accession>A0A437LZA4</accession>
<feature type="signal peptide" evidence="2">
    <location>
        <begin position="1"/>
        <end position="21"/>
    </location>
</feature>
<keyword evidence="4" id="KW-1185">Reference proteome</keyword>
<keyword evidence="1" id="KW-0812">Transmembrane</keyword>
<gene>
    <name evidence="3" type="ORF">EOD42_23345</name>
</gene>
<evidence type="ECO:0000313" key="3">
    <source>
        <dbReference type="EMBL" id="RVT90740.1"/>
    </source>
</evidence>
<keyword evidence="2" id="KW-0732">Signal</keyword>
<feature type="chain" id="PRO_5019022233" evidence="2">
    <location>
        <begin position="22"/>
        <end position="92"/>
    </location>
</feature>
<evidence type="ECO:0000313" key="4">
    <source>
        <dbReference type="Proteomes" id="UP000282957"/>
    </source>
</evidence>
<name>A0A437LZA4_9PROT</name>
<dbReference type="Proteomes" id="UP000282957">
    <property type="component" value="Unassembled WGS sequence"/>
</dbReference>
<evidence type="ECO:0000256" key="1">
    <source>
        <dbReference type="SAM" id="Phobius"/>
    </source>
</evidence>
<proteinExistence type="predicted"/>
<dbReference type="PROSITE" id="PS51257">
    <property type="entry name" value="PROKAR_LIPOPROTEIN"/>
    <property type="match status" value="1"/>
</dbReference>
<reference evidence="3 4" key="1">
    <citation type="submission" date="2019-01" db="EMBL/GenBank/DDBJ databases">
        <authorList>
            <person name="Chen W.-M."/>
        </authorList>
    </citation>
    <scope>NUCLEOTIDE SEQUENCE [LARGE SCALE GENOMIC DNA]</scope>
    <source>
        <strain evidence="3 4">CCP-6</strain>
    </source>
</reference>
<dbReference type="AlphaFoldDB" id="A0A437LZA4"/>
<keyword evidence="1" id="KW-1133">Transmembrane helix</keyword>
<dbReference type="EMBL" id="SACL01000012">
    <property type="protein sequence ID" value="RVT90740.1"/>
    <property type="molecule type" value="Genomic_DNA"/>
</dbReference>
<dbReference type="OrthoDB" id="165386at2"/>
<organism evidence="3 4">
    <name type="scientific">Rhodovarius crocodyli</name>
    <dbReference type="NCBI Taxonomy" id="1979269"/>
    <lineage>
        <taxon>Bacteria</taxon>
        <taxon>Pseudomonadati</taxon>
        <taxon>Pseudomonadota</taxon>
        <taxon>Alphaproteobacteria</taxon>
        <taxon>Acetobacterales</taxon>
        <taxon>Roseomonadaceae</taxon>
        <taxon>Rhodovarius</taxon>
    </lineage>
</organism>
<feature type="transmembrane region" description="Helical" evidence="1">
    <location>
        <begin position="67"/>
        <end position="88"/>
    </location>
</feature>
<keyword evidence="1" id="KW-0472">Membrane</keyword>
<evidence type="ECO:0000256" key="2">
    <source>
        <dbReference type="SAM" id="SignalP"/>
    </source>
</evidence>
<comment type="caution">
    <text evidence="3">The sequence shown here is derived from an EMBL/GenBank/DDBJ whole genome shotgun (WGS) entry which is preliminary data.</text>
</comment>
<protein>
    <submittedName>
        <fullName evidence="3">Uncharacterized protein</fullName>
    </submittedName>
</protein>
<feature type="transmembrane region" description="Helical" evidence="1">
    <location>
        <begin position="32"/>
        <end position="55"/>
    </location>
</feature>